<gene>
    <name evidence="2" type="ORF">E3N84_05445</name>
</gene>
<dbReference type="NCBIfam" id="TIGR03930">
    <property type="entry name" value="WXG100_ESAT6"/>
    <property type="match status" value="1"/>
</dbReference>
<evidence type="ECO:0000313" key="3">
    <source>
        <dbReference type="Proteomes" id="UP000298488"/>
    </source>
</evidence>
<dbReference type="EMBL" id="SOFI01000003">
    <property type="protein sequence ID" value="TFB79541.1"/>
    <property type="molecule type" value="Genomic_DNA"/>
</dbReference>
<dbReference type="Pfam" id="PF06013">
    <property type="entry name" value="WXG100"/>
    <property type="match status" value="1"/>
</dbReference>
<evidence type="ECO:0000313" key="2">
    <source>
        <dbReference type="EMBL" id="TFB79541.1"/>
    </source>
</evidence>
<dbReference type="AlphaFoldDB" id="A0A4R8V8S1"/>
<comment type="similarity">
    <text evidence="1">Belongs to the WXG100 family.</text>
</comment>
<keyword evidence="3" id="KW-1185">Reference proteome</keyword>
<dbReference type="InterPro" id="IPR036689">
    <property type="entry name" value="ESAT-6-like_sf"/>
</dbReference>
<sequence length="96" mass="10144">MTSFRVDSEAVLNAHGAIQNTMSRIESEAASLKSQLVALQGAWSGQAAMAFQSVVGDWTATQLRVEQSLGAIAQALGQAGRQYADVELANARMFTG</sequence>
<dbReference type="RefSeq" id="WP_104095414.1">
    <property type="nucleotide sequence ID" value="NZ_JACHBP010000001.1"/>
</dbReference>
<name>A0A4R8V8S1_9MICO</name>
<dbReference type="InterPro" id="IPR010310">
    <property type="entry name" value="T7SS_ESAT-6-like"/>
</dbReference>
<protein>
    <recommendedName>
        <fullName evidence="1">ESAT-6-like protein</fullName>
    </recommendedName>
</protein>
<reference evidence="2 3" key="1">
    <citation type="submission" date="2019-03" db="EMBL/GenBank/DDBJ databases">
        <title>Genomics of glacier-inhabiting Cryobacterium strains.</title>
        <authorList>
            <person name="Liu Q."/>
            <person name="Xin Y.-H."/>
        </authorList>
    </citation>
    <scope>NUCLEOTIDE SEQUENCE [LARGE SCALE GENOMIC DNA]</scope>
    <source>
        <strain evidence="2 3">CGMCC 1.10440</strain>
    </source>
</reference>
<dbReference type="OrthoDB" id="4231069at2"/>
<evidence type="ECO:0000256" key="1">
    <source>
        <dbReference type="RuleBase" id="RU362001"/>
    </source>
</evidence>
<dbReference type="Gene3D" id="1.10.287.1060">
    <property type="entry name" value="ESAT-6-like"/>
    <property type="match status" value="1"/>
</dbReference>
<dbReference type="Proteomes" id="UP000298488">
    <property type="component" value="Unassembled WGS sequence"/>
</dbReference>
<dbReference type="SUPFAM" id="SSF140453">
    <property type="entry name" value="EsxAB dimer-like"/>
    <property type="match status" value="1"/>
</dbReference>
<proteinExistence type="inferred from homology"/>
<comment type="caution">
    <text evidence="2">The sequence shown here is derived from an EMBL/GenBank/DDBJ whole genome shotgun (WGS) entry which is preliminary data.</text>
</comment>
<organism evidence="2 3">
    <name type="scientific">Terrimesophilobacter mesophilus</name>
    <dbReference type="NCBI Taxonomy" id="433647"/>
    <lineage>
        <taxon>Bacteria</taxon>
        <taxon>Bacillati</taxon>
        <taxon>Actinomycetota</taxon>
        <taxon>Actinomycetes</taxon>
        <taxon>Micrococcales</taxon>
        <taxon>Microbacteriaceae</taxon>
        <taxon>Terrimesophilobacter</taxon>
    </lineage>
</organism>
<accession>A0A4R8V8S1</accession>